<keyword evidence="8" id="KW-0547">Nucleotide-binding</keyword>
<evidence type="ECO:0000256" key="8">
    <source>
        <dbReference type="ARBA" id="ARBA00022741"/>
    </source>
</evidence>
<comment type="catalytic activity">
    <reaction evidence="13">
        <text>pyruvate + ATP + H2O = phosphoenolpyruvate + AMP + phosphate + 2 H(+)</text>
        <dbReference type="Rhea" id="RHEA:11364"/>
        <dbReference type="ChEBI" id="CHEBI:15361"/>
        <dbReference type="ChEBI" id="CHEBI:15377"/>
        <dbReference type="ChEBI" id="CHEBI:15378"/>
        <dbReference type="ChEBI" id="CHEBI:30616"/>
        <dbReference type="ChEBI" id="CHEBI:43474"/>
        <dbReference type="ChEBI" id="CHEBI:58702"/>
        <dbReference type="ChEBI" id="CHEBI:456215"/>
        <dbReference type="EC" id="2.7.9.2"/>
    </reaction>
</comment>
<organism evidence="15">
    <name type="scientific">marine sediment metagenome</name>
    <dbReference type="NCBI Taxonomy" id="412755"/>
    <lineage>
        <taxon>unclassified sequences</taxon>
        <taxon>metagenomes</taxon>
        <taxon>ecological metagenomes</taxon>
    </lineage>
</organism>
<proteinExistence type="inferred from homology"/>
<evidence type="ECO:0000256" key="10">
    <source>
        <dbReference type="ARBA" id="ARBA00022840"/>
    </source>
</evidence>
<name>X0TVA1_9ZZZZ</name>
<evidence type="ECO:0000256" key="12">
    <source>
        <dbReference type="ARBA" id="ARBA00033470"/>
    </source>
</evidence>
<feature type="non-terminal residue" evidence="15">
    <location>
        <position position="100"/>
    </location>
</feature>
<gene>
    <name evidence="15" type="ORF">S01H1_24686</name>
</gene>
<accession>X0TVA1</accession>
<comment type="function">
    <text evidence="2">Catalyzes the phosphorylation of pyruvate to phosphoenolpyruvate.</text>
</comment>
<dbReference type="AlphaFoldDB" id="X0TVA1"/>
<feature type="domain" description="Pyruvate phosphate dikinase AMP/ATP-binding" evidence="14">
    <location>
        <begin position="21"/>
        <end position="100"/>
    </location>
</feature>
<evidence type="ECO:0000256" key="3">
    <source>
        <dbReference type="ARBA" id="ARBA00004742"/>
    </source>
</evidence>
<dbReference type="InterPro" id="IPR006319">
    <property type="entry name" value="PEP_synth"/>
</dbReference>
<comment type="similarity">
    <text evidence="4">Belongs to the PEP-utilizing enzyme family.</text>
</comment>
<keyword evidence="7" id="KW-0479">Metal-binding</keyword>
<evidence type="ECO:0000256" key="6">
    <source>
        <dbReference type="ARBA" id="ARBA00022679"/>
    </source>
</evidence>
<dbReference type="PANTHER" id="PTHR43030">
    <property type="entry name" value="PHOSPHOENOLPYRUVATE SYNTHASE"/>
    <property type="match status" value="1"/>
</dbReference>
<dbReference type="PANTHER" id="PTHR43030:SF1">
    <property type="entry name" value="PHOSPHOENOLPYRUVATE SYNTHASE"/>
    <property type="match status" value="1"/>
</dbReference>
<evidence type="ECO:0000313" key="15">
    <source>
        <dbReference type="EMBL" id="GAF97493.1"/>
    </source>
</evidence>
<dbReference type="InterPro" id="IPR002192">
    <property type="entry name" value="PPDK_AMP/ATP-bd"/>
</dbReference>
<evidence type="ECO:0000256" key="9">
    <source>
        <dbReference type="ARBA" id="ARBA00022777"/>
    </source>
</evidence>
<dbReference type="GO" id="GO:0046872">
    <property type="term" value="F:metal ion binding"/>
    <property type="evidence" value="ECO:0007669"/>
    <property type="project" value="UniProtKB-KW"/>
</dbReference>
<evidence type="ECO:0000256" key="7">
    <source>
        <dbReference type="ARBA" id="ARBA00022723"/>
    </source>
</evidence>
<reference evidence="15" key="1">
    <citation type="journal article" date="2014" name="Front. Microbiol.">
        <title>High frequency of phylogenetically diverse reductive dehalogenase-homologous genes in deep subseafloor sedimentary metagenomes.</title>
        <authorList>
            <person name="Kawai M."/>
            <person name="Futagami T."/>
            <person name="Toyoda A."/>
            <person name="Takaki Y."/>
            <person name="Nishi S."/>
            <person name="Hori S."/>
            <person name="Arai W."/>
            <person name="Tsubouchi T."/>
            <person name="Morono Y."/>
            <person name="Uchiyama I."/>
            <person name="Ito T."/>
            <person name="Fujiyama A."/>
            <person name="Inagaki F."/>
            <person name="Takami H."/>
        </authorList>
    </citation>
    <scope>NUCLEOTIDE SEQUENCE</scope>
    <source>
        <strain evidence="15">Expedition CK06-06</strain>
    </source>
</reference>
<dbReference type="SUPFAM" id="SSF56059">
    <property type="entry name" value="Glutathione synthetase ATP-binding domain-like"/>
    <property type="match status" value="1"/>
</dbReference>
<dbReference type="EMBL" id="BARS01014852">
    <property type="protein sequence ID" value="GAF97493.1"/>
    <property type="molecule type" value="Genomic_DNA"/>
</dbReference>
<dbReference type="InterPro" id="IPR013815">
    <property type="entry name" value="ATP_grasp_subdomain_1"/>
</dbReference>
<dbReference type="EC" id="2.7.9.2" evidence="5"/>
<comment type="cofactor">
    <cofactor evidence="1">
        <name>Mg(2+)</name>
        <dbReference type="ChEBI" id="CHEBI:18420"/>
    </cofactor>
</comment>
<dbReference type="Pfam" id="PF01326">
    <property type="entry name" value="PPDK_N"/>
    <property type="match status" value="1"/>
</dbReference>
<evidence type="ECO:0000256" key="4">
    <source>
        <dbReference type="ARBA" id="ARBA00007837"/>
    </source>
</evidence>
<protein>
    <recommendedName>
        <fullName evidence="5">pyruvate, water dikinase</fullName>
        <ecNumber evidence="5">2.7.9.2</ecNumber>
    </recommendedName>
    <alternativeName>
        <fullName evidence="12">Pyruvate, water dikinase</fullName>
    </alternativeName>
</protein>
<keyword evidence="6" id="KW-0808">Transferase</keyword>
<evidence type="ECO:0000256" key="5">
    <source>
        <dbReference type="ARBA" id="ARBA00011996"/>
    </source>
</evidence>
<keyword evidence="9" id="KW-0418">Kinase</keyword>
<comment type="caution">
    <text evidence="15">The sequence shown here is derived from an EMBL/GenBank/DDBJ whole genome shotgun (WGS) entry which is preliminary data.</text>
</comment>
<keyword evidence="11" id="KW-0460">Magnesium</keyword>
<sequence>MVKKSQKNILWLNKINLKDVPLVGGKNASLGEMYGQLSRKGVNIPDGFALSTKAYWKFLKLNKIDKRLKGIFKEYNPKSIKSLQSVGYKSRNLILEGELP</sequence>
<evidence type="ECO:0000256" key="11">
    <source>
        <dbReference type="ARBA" id="ARBA00022842"/>
    </source>
</evidence>
<evidence type="ECO:0000256" key="13">
    <source>
        <dbReference type="ARBA" id="ARBA00047700"/>
    </source>
</evidence>
<dbReference type="UniPathway" id="UPA00138"/>
<keyword evidence="10" id="KW-0067">ATP-binding</keyword>
<comment type="pathway">
    <text evidence="3">Carbohydrate biosynthesis; gluconeogenesis.</text>
</comment>
<evidence type="ECO:0000259" key="14">
    <source>
        <dbReference type="Pfam" id="PF01326"/>
    </source>
</evidence>
<evidence type="ECO:0000256" key="1">
    <source>
        <dbReference type="ARBA" id="ARBA00001946"/>
    </source>
</evidence>
<dbReference type="GO" id="GO:0006094">
    <property type="term" value="P:gluconeogenesis"/>
    <property type="evidence" value="ECO:0007669"/>
    <property type="project" value="UniProtKB-UniPathway"/>
</dbReference>
<dbReference type="GO" id="GO:0008986">
    <property type="term" value="F:pyruvate, water dikinase activity"/>
    <property type="evidence" value="ECO:0007669"/>
    <property type="project" value="UniProtKB-EC"/>
</dbReference>
<dbReference type="GO" id="GO:0005524">
    <property type="term" value="F:ATP binding"/>
    <property type="evidence" value="ECO:0007669"/>
    <property type="project" value="UniProtKB-KW"/>
</dbReference>
<evidence type="ECO:0000256" key="2">
    <source>
        <dbReference type="ARBA" id="ARBA00002988"/>
    </source>
</evidence>
<dbReference type="Gene3D" id="3.30.1490.20">
    <property type="entry name" value="ATP-grasp fold, A domain"/>
    <property type="match status" value="1"/>
</dbReference>